<dbReference type="OrthoDB" id="1892356at2759"/>
<dbReference type="GO" id="GO:0005739">
    <property type="term" value="C:mitochondrion"/>
    <property type="evidence" value="ECO:0007669"/>
    <property type="project" value="TreeGrafter"/>
</dbReference>
<comment type="caution">
    <text evidence="1">The sequence shown here is derived from an EMBL/GenBank/DDBJ whole genome shotgun (WGS) entry which is preliminary data.</text>
</comment>
<organism evidence="1 2">
    <name type="scientific">Castanea mollissima</name>
    <name type="common">Chinese chestnut</name>
    <dbReference type="NCBI Taxonomy" id="60419"/>
    <lineage>
        <taxon>Eukaryota</taxon>
        <taxon>Viridiplantae</taxon>
        <taxon>Streptophyta</taxon>
        <taxon>Embryophyta</taxon>
        <taxon>Tracheophyta</taxon>
        <taxon>Spermatophyta</taxon>
        <taxon>Magnoliopsida</taxon>
        <taxon>eudicotyledons</taxon>
        <taxon>Gunneridae</taxon>
        <taxon>Pentapetalae</taxon>
        <taxon>rosids</taxon>
        <taxon>fabids</taxon>
        <taxon>Fagales</taxon>
        <taxon>Fagaceae</taxon>
        <taxon>Castanea</taxon>
    </lineage>
</organism>
<protein>
    <submittedName>
        <fullName evidence="1">Uncharacterized protein</fullName>
    </submittedName>
</protein>
<dbReference type="EMBL" id="JRKL02000764">
    <property type="protein sequence ID" value="KAF3968493.1"/>
    <property type="molecule type" value="Genomic_DNA"/>
</dbReference>
<dbReference type="Proteomes" id="UP000737018">
    <property type="component" value="Unassembled WGS sequence"/>
</dbReference>
<dbReference type="AlphaFoldDB" id="A0A8J4RIE7"/>
<dbReference type="PANTHER" id="PTHR47868">
    <property type="entry name" value="OS05G0457700 PROTEIN"/>
    <property type="match status" value="1"/>
</dbReference>
<name>A0A8J4RIE7_9ROSI</name>
<accession>A0A8J4RIE7</accession>
<evidence type="ECO:0000313" key="1">
    <source>
        <dbReference type="EMBL" id="KAF3968493.1"/>
    </source>
</evidence>
<dbReference type="InterPro" id="IPR011990">
    <property type="entry name" value="TPR-like_helical_dom_sf"/>
</dbReference>
<evidence type="ECO:0000313" key="2">
    <source>
        <dbReference type="Proteomes" id="UP000737018"/>
    </source>
</evidence>
<gene>
    <name evidence="1" type="ORF">CMV_007622</name>
</gene>
<dbReference type="Gene3D" id="1.25.40.10">
    <property type="entry name" value="Tetratricopeptide repeat domain"/>
    <property type="match status" value="2"/>
</dbReference>
<sequence>MIRVAAKLTRATSSAVRSAGLGPNSHAPCLFCLTPPSPPFRLLHDGTNGPDANPVAIQMIDYALSHARSQKSEESYAQGLLVLEQCLSTHLSKGQDAENSRGLVLLAMSTLCSERGNFDEAIEKLQGIEELRQSSLGVRVAAMESLVGLLLELGLDDASSVIADKCLKLVEKEPKTGGGNPVVLSARAKAAKGLVELVHGNLELADTFLKGCGNNEGSIGSVALSYGELLHATQNFSLAKEIYKKVIQGASENKDFSDLHAFAACNMSSEEVLLAATCALGQLEAHMGNFGDAEDILTRALSKTEGHFGSHHPKVGVVLTCLALMFRHKARQEQSSSLMIQEGLYRKAIELLKAPPLETDDTETKVGRSDVVALARGGYAEALCVQQNRKVQGEKMRSWAEAAWTNRRLSLAEALEISDPSSKVPVIDARICRAL</sequence>
<reference evidence="1" key="1">
    <citation type="submission" date="2020-03" db="EMBL/GenBank/DDBJ databases">
        <title>Castanea mollissima Vanexum genome sequencing.</title>
        <authorList>
            <person name="Staton M."/>
        </authorList>
    </citation>
    <scope>NUCLEOTIDE SEQUENCE</scope>
    <source>
        <tissue evidence="1">Leaf</tissue>
    </source>
</reference>
<dbReference type="PANTHER" id="PTHR47868:SF2">
    <property type="entry name" value="OS05G0457700 PROTEIN"/>
    <property type="match status" value="1"/>
</dbReference>
<keyword evidence="2" id="KW-1185">Reference proteome</keyword>
<proteinExistence type="predicted"/>
<dbReference type="SUPFAM" id="SSF48452">
    <property type="entry name" value="TPR-like"/>
    <property type="match status" value="1"/>
</dbReference>